<protein>
    <submittedName>
        <fullName evidence="2">Ribosomal protein S18 acetylase RimI-like enzyme</fullName>
    </submittedName>
</protein>
<dbReference type="GO" id="GO:0005840">
    <property type="term" value="C:ribosome"/>
    <property type="evidence" value="ECO:0007669"/>
    <property type="project" value="UniProtKB-KW"/>
</dbReference>
<dbReference type="SUPFAM" id="SSF55729">
    <property type="entry name" value="Acyl-CoA N-acyltransferases (Nat)"/>
    <property type="match status" value="1"/>
</dbReference>
<dbReference type="EMBL" id="JACHGJ010000003">
    <property type="protein sequence ID" value="MBB6480270.1"/>
    <property type="molecule type" value="Genomic_DNA"/>
</dbReference>
<sequence>MISFRDLNTHEFLEYKNCFIDEYSQELSENYMYSKDKSLVIATHDFKTSFEDSDINQNNHLYGIEIDESGIKELVGYIWYSIDEEKHCAFINDFYIFPQNRNQGLGSMSLLHLESILSKSDIWEIKLRVAYTNKSAARLYKKIGFTETGINMNKILR</sequence>
<dbReference type="Gene3D" id="3.40.630.30">
    <property type="match status" value="1"/>
</dbReference>
<dbReference type="PROSITE" id="PS51186">
    <property type="entry name" value="GNAT"/>
    <property type="match status" value="1"/>
</dbReference>
<dbReference type="Pfam" id="PF00583">
    <property type="entry name" value="Acetyltransf_1"/>
    <property type="match status" value="1"/>
</dbReference>
<accession>A0A841RB82</accession>
<proteinExistence type="predicted"/>
<name>A0A841RB82_9SPIO</name>
<dbReference type="GO" id="GO:0016747">
    <property type="term" value="F:acyltransferase activity, transferring groups other than amino-acyl groups"/>
    <property type="evidence" value="ECO:0007669"/>
    <property type="project" value="InterPro"/>
</dbReference>
<evidence type="ECO:0000259" key="1">
    <source>
        <dbReference type="PROSITE" id="PS51186"/>
    </source>
</evidence>
<dbReference type="InterPro" id="IPR016181">
    <property type="entry name" value="Acyl_CoA_acyltransferase"/>
</dbReference>
<dbReference type="InterPro" id="IPR000182">
    <property type="entry name" value="GNAT_dom"/>
</dbReference>
<keyword evidence="2" id="KW-0687">Ribonucleoprotein</keyword>
<dbReference type="RefSeq" id="WP_184746364.1">
    <property type="nucleotide sequence ID" value="NZ_JACHGJ010000003.1"/>
</dbReference>
<reference evidence="2 3" key="1">
    <citation type="submission" date="2020-08" db="EMBL/GenBank/DDBJ databases">
        <title>Genomic Encyclopedia of Type Strains, Phase IV (KMG-IV): sequencing the most valuable type-strain genomes for metagenomic binning, comparative biology and taxonomic classification.</title>
        <authorList>
            <person name="Goeker M."/>
        </authorList>
    </citation>
    <scope>NUCLEOTIDE SEQUENCE [LARGE SCALE GENOMIC DNA]</scope>
    <source>
        <strain evidence="2 3">DSM 2461</strain>
    </source>
</reference>
<keyword evidence="2" id="KW-0689">Ribosomal protein</keyword>
<evidence type="ECO:0000313" key="3">
    <source>
        <dbReference type="Proteomes" id="UP000587760"/>
    </source>
</evidence>
<organism evidence="2 3">
    <name type="scientific">Spirochaeta isovalerica</name>
    <dbReference type="NCBI Taxonomy" id="150"/>
    <lineage>
        <taxon>Bacteria</taxon>
        <taxon>Pseudomonadati</taxon>
        <taxon>Spirochaetota</taxon>
        <taxon>Spirochaetia</taxon>
        <taxon>Spirochaetales</taxon>
        <taxon>Spirochaetaceae</taxon>
        <taxon>Spirochaeta</taxon>
    </lineage>
</organism>
<comment type="caution">
    <text evidence="2">The sequence shown here is derived from an EMBL/GenBank/DDBJ whole genome shotgun (WGS) entry which is preliminary data.</text>
</comment>
<keyword evidence="3" id="KW-1185">Reference proteome</keyword>
<dbReference type="CDD" id="cd04301">
    <property type="entry name" value="NAT_SF"/>
    <property type="match status" value="1"/>
</dbReference>
<feature type="domain" description="N-acetyltransferase" evidence="1">
    <location>
        <begin position="2"/>
        <end position="157"/>
    </location>
</feature>
<dbReference type="Proteomes" id="UP000587760">
    <property type="component" value="Unassembled WGS sequence"/>
</dbReference>
<dbReference type="AlphaFoldDB" id="A0A841RB82"/>
<gene>
    <name evidence="2" type="ORF">HNR50_001933</name>
</gene>
<evidence type="ECO:0000313" key="2">
    <source>
        <dbReference type="EMBL" id="MBB6480270.1"/>
    </source>
</evidence>